<gene>
    <name evidence="7" type="ORF">E0493_18290</name>
</gene>
<keyword evidence="5" id="KW-0732">Signal</keyword>
<evidence type="ECO:0000259" key="6">
    <source>
        <dbReference type="PROSITE" id="PS51007"/>
    </source>
</evidence>
<keyword evidence="8" id="KW-1185">Reference proteome</keyword>
<dbReference type="Gene3D" id="1.10.760.10">
    <property type="entry name" value="Cytochrome c-like domain"/>
    <property type="match status" value="1"/>
</dbReference>
<evidence type="ECO:0000256" key="4">
    <source>
        <dbReference type="PROSITE-ProRule" id="PRU00433"/>
    </source>
</evidence>
<dbReference type="EMBL" id="SNVJ01000020">
    <property type="protein sequence ID" value="MXP65300.1"/>
    <property type="molecule type" value="Genomic_DNA"/>
</dbReference>
<evidence type="ECO:0000256" key="1">
    <source>
        <dbReference type="ARBA" id="ARBA00022617"/>
    </source>
</evidence>
<dbReference type="Pfam" id="PF13442">
    <property type="entry name" value="Cytochrome_CBB3"/>
    <property type="match status" value="1"/>
</dbReference>
<reference evidence="7 8" key="1">
    <citation type="submission" date="2019-03" db="EMBL/GenBank/DDBJ databases">
        <title>Roseomonas sp. a novel Roseomonas species isolated from Sea whip Gorgonian.</title>
        <authorList>
            <person name="Li F."/>
            <person name="Pan X."/>
            <person name="Huang S."/>
            <person name="Li Z."/>
            <person name="Meng B."/>
        </authorList>
    </citation>
    <scope>NUCLEOTIDE SEQUENCE [LARGE SCALE GENOMIC DNA]</scope>
    <source>
        <strain evidence="7 8">M0104</strain>
    </source>
</reference>
<dbReference type="SUPFAM" id="SSF46626">
    <property type="entry name" value="Cytochrome c"/>
    <property type="match status" value="1"/>
</dbReference>
<organism evidence="7 8">
    <name type="scientific">Teichococcus coralli</name>
    <dbReference type="NCBI Taxonomy" id="2545983"/>
    <lineage>
        <taxon>Bacteria</taxon>
        <taxon>Pseudomonadati</taxon>
        <taxon>Pseudomonadota</taxon>
        <taxon>Alphaproteobacteria</taxon>
        <taxon>Acetobacterales</taxon>
        <taxon>Roseomonadaceae</taxon>
        <taxon>Roseomonas</taxon>
    </lineage>
</organism>
<dbReference type="GO" id="GO:0009055">
    <property type="term" value="F:electron transfer activity"/>
    <property type="evidence" value="ECO:0007669"/>
    <property type="project" value="InterPro"/>
</dbReference>
<dbReference type="GO" id="GO:0020037">
    <property type="term" value="F:heme binding"/>
    <property type="evidence" value="ECO:0007669"/>
    <property type="project" value="InterPro"/>
</dbReference>
<evidence type="ECO:0000313" key="8">
    <source>
        <dbReference type="Proteomes" id="UP000460715"/>
    </source>
</evidence>
<protein>
    <submittedName>
        <fullName evidence="7">Cytochrome c</fullName>
    </submittedName>
</protein>
<dbReference type="InterPro" id="IPR009056">
    <property type="entry name" value="Cyt_c-like_dom"/>
</dbReference>
<comment type="caution">
    <text evidence="7">The sequence shown here is derived from an EMBL/GenBank/DDBJ whole genome shotgun (WGS) entry which is preliminary data.</text>
</comment>
<evidence type="ECO:0000256" key="3">
    <source>
        <dbReference type="ARBA" id="ARBA00023004"/>
    </source>
</evidence>
<feature type="chain" id="PRO_5032402719" evidence="5">
    <location>
        <begin position="24"/>
        <end position="166"/>
    </location>
</feature>
<name>A0A845BGU0_9PROT</name>
<sequence length="166" mass="17675">MKRFLGGALAALLVLAGAGLAVALTGAYDVAATTPHTALGRWVLETTSRNSIVRQAADIRPPSGFTDGQVSQGAHHYKESCVYCHGAPGEDSTDWASGMRPEPPYLPEAVGEWSDAQLFWIVKHGIKMSAMPAFGSHHGDEDIWAIVAFIKTLPGMSPEQYRALGG</sequence>
<dbReference type="Proteomes" id="UP000460715">
    <property type="component" value="Unassembled WGS sequence"/>
</dbReference>
<dbReference type="OrthoDB" id="9808603at2"/>
<dbReference type="RefSeq" id="WP_160938711.1">
    <property type="nucleotide sequence ID" value="NZ_SNVJ01000020.1"/>
</dbReference>
<proteinExistence type="predicted"/>
<dbReference type="GO" id="GO:0046872">
    <property type="term" value="F:metal ion binding"/>
    <property type="evidence" value="ECO:0007669"/>
    <property type="project" value="UniProtKB-KW"/>
</dbReference>
<feature type="signal peptide" evidence="5">
    <location>
        <begin position="1"/>
        <end position="23"/>
    </location>
</feature>
<feature type="domain" description="Cytochrome c" evidence="6">
    <location>
        <begin position="68"/>
        <end position="154"/>
    </location>
</feature>
<evidence type="ECO:0000256" key="2">
    <source>
        <dbReference type="ARBA" id="ARBA00022723"/>
    </source>
</evidence>
<keyword evidence="3 4" id="KW-0408">Iron</keyword>
<accession>A0A845BGU0</accession>
<dbReference type="PROSITE" id="PS51007">
    <property type="entry name" value="CYTC"/>
    <property type="match status" value="1"/>
</dbReference>
<keyword evidence="2 4" id="KW-0479">Metal-binding</keyword>
<evidence type="ECO:0000256" key="5">
    <source>
        <dbReference type="SAM" id="SignalP"/>
    </source>
</evidence>
<dbReference type="AlphaFoldDB" id="A0A845BGU0"/>
<keyword evidence="1 4" id="KW-0349">Heme</keyword>
<dbReference type="InterPro" id="IPR036909">
    <property type="entry name" value="Cyt_c-like_dom_sf"/>
</dbReference>
<evidence type="ECO:0000313" key="7">
    <source>
        <dbReference type="EMBL" id="MXP65300.1"/>
    </source>
</evidence>